<dbReference type="EMBL" id="BAABAK010000016">
    <property type="protein sequence ID" value="GAA3976684.1"/>
    <property type="molecule type" value="Genomic_DNA"/>
</dbReference>
<reference evidence="2" key="1">
    <citation type="journal article" date="2019" name="Int. J. Syst. Evol. Microbiol.">
        <title>The Global Catalogue of Microorganisms (GCM) 10K type strain sequencing project: providing services to taxonomists for standard genome sequencing and annotation.</title>
        <authorList>
            <consortium name="The Broad Institute Genomics Platform"/>
            <consortium name="The Broad Institute Genome Sequencing Center for Infectious Disease"/>
            <person name="Wu L."/>
            <person name="Ma J."/>
        </authorList>
    </citation>
    <scope>NUCLEOTIDE SEQUENCE [LARGE SCALE GENOMIC DNA]</scope>
    <source>
        <strain evidence="2">JCM 17338</strain>
    </source>
</reference>
<gene>
    <name evidence="1" type="ORF">GCM10022246_31230</name>
</gene>
<comment type="caution">
    <text evidence="1">The sequence shown here is derived from an EMBL/GenBank/DDBJ whole genome shotgun (WGS) entry which is preliminary data.</text>
</comment>
<name>A0ABP7Q6B5_9SPHI</name>
<evidence type="ECO:0000313" key="2">
    <source>
        <dbReference type="Proteomes" id="UP001501081"/>
    </source>
</evidence>
<proteinExistence type="predicted"/>
<keyword evidence="2" id="KW-1185">Reference proteome</keyword>
<dbReference type="RefSeq" id="WP_344768530.1">
    <property type="nucleotide sequence ID" value="NZ_BAABAK010000016.1"/>
</dbReference>
<protein>
    <recommendedName>
        <fullName evidence="3">Peptidase S74 domain-containing protein</fullName>
    </recommendedName>
</protein>
<evidence type="ECO:0000313" key="1">
    <source>
        <dbReference type="EMBL" id="GAA3976684.1"/>
    </source>
</evidence>
<organism evidence="1 2">
    <name type="scientific">Pedobacter ginsengiterrae</name>
    <dbReference type="NCBI Taxonomy" id="871696"/>
    <lineage>
        <taxon>Bacteria</taxon>
        <taxon>Pseudomonadati</taxon>
        <taxon>Bacteroidota</taxon>
        <taxon>Sphingobacteriia</taxon>
        <taxon>Sphingobacteriales</taxon>
        <taxon>Sphingobacteriaceae</taxon>
        <taxon>Pedobacter</taxon>
    </lineage>
</organism>
<dbReference type="Proteomes" id="UP001501081">
    <property type="component" value="Unassembled WGS sequence"/>
</dbReference>
<evidence type="ECO:0008006" key="3">
    <source>
        <dbReference type="Google" id="ProtNLM"/>
    </source>
</evidence>
<accession>A0ABP7Q6B5</accession>
<sequence length="426" mass="46044">MRNIFTTVFLFITYFAYAQTGIGTITPRATLDIISKPADLSVVDGIIAPRLTGNELKNKDNIYGNNQNGTLVFATSPASPSTPKTIEVVKSGYYYYDATAEKWLAFKSSADNQTITNVISNPINTITSTVNGITSTTSAVNSVSNSVSNTNFLTTTVNGINSTPVAVKNIYNSDGTLTGNRTITMEGNGLRFGSATGDTNFDGNYIYQTSKSTSVTHQLEAGTAPNNGTLSMSIVSGTQATIQAGNGANVLVIRTQSTNLPAPITFNTSNGGGATAQGRAEISGDGRFNVVQSLSVGYNSQQTFTGSQKLKVNGSIVTTSNTYPDYVFEKYFTGNSSINPKYDFKKLEEVKSFIQKNHHLPGIISIKDLQKSEGGYAIDLTKLSIQQLEKIEELYLHVIELESLTKKQQNQIQKLAIRLENIEKNF</sequence>